<dbReference type="Gene3D" id="3.40.630.30">
    <property type="match status" value="1"/>
</dbReference>
<sequence>MEDKFADDILEEIRDEDLPELAKIYEEYKREYPYIISTVRVGIEWKKSKENGQKVIFLSPRSSWREDGTVIAIFTCSFVFFKKEIEIMQYNCCTRTSKRGQPGCPSQKTHLKSKLRQNNIPYYQFTNEADVILCTLQESLKNLYDGIRYTRRKQFDQEMNFYSTHDKFTDLVRKACEDRNMKNTLWIKSMMVRLPIEVALNYKITCPPEVYIERLKVRDAPQINSVWPRKYDGSEFKVSTLIELNGGIGVYLKKNDKLVAWVLRDQMGQVAILQTHDDYKKNGYASLVTKILSKELAEEGIYPFAGINVKNTASLNMFNKIGYEQIGLHTYFFMAPDMKNKL</sequence>
<accession>A0ABD2P6A8</accession>
<feature type="domain" description="N-acetyltransferase" evidence="1">
    <location>
        <begin position="210"/>
        <end position="342"/>
    </location>
</feature>
<dbReference type="PANTHER" id="PTHR20958:SF6">
    <property type="entry name" value="GLYCINE N-ACYLTRANSFERASE-LIKE PROTEIN"/>
    <property type="match status" value="1"/>
</dbReference>
<comment type="caution">
    <text evidence="2">The sequence shown here is derived from an EMBL/GenBank/DDBJ whole genome shotgun (WGS) entry which is preliminary data.</text>
</comment>
<evidence type="ECO:0000313" key="2">
    <source>
        <dbReference type="EMBL" id="KAL3286513.1"/>
    </source>
</evidence>
<name>A0ABD2P6A8_9CUCU</name>
<keyword evidence="3" id="KW-1185">Reference proteome</keyword>
<evidence type="ECO:0000313" key="3">
    <source>
        <dbReference type="Proteomes" id="UP001516400"/>
    </source>
</evidence>
<dbReference type="InterPro" id="IPR016181">
    <property type="entry name" value="Acyl_CoA_acyltransferase"/>
</dbReference>
<evidence type="ECO:0000259" key="1">
    <source>
        <dbReference type="PROSITE" id="PS51186"/>
    </source>
</evidence>
<dbReference type="PANTHER" id="PTHR20958">
    <property type="entry name" value="GLYCINE N-ACYLTRANSFERASE-LIKE PROTEIN"/>
    <property type="match status" value="1"/>
</dbReference>
<dbReference type="PROSITE" id="PS51186">
    <property type="entry name" value="GNAT"/>
    <property type="match status" value="1"/>
</dbReference>
<dbReference type="AlphaFoldDB" id="A0ABD2P6A8"/>
<dbReference type="InterPro" id="IPR000182">
    <property type="entry name" value="GNAT_dom"/>
</dbReference>
<dbReference type="Pfam" id="PF08445">
    <property type="entry name" value="FR47"/>
    <property type="match status" value="1"/>
</dbReference>
<reference evidence="2 3" key="1">
    <citation type="journal article" date="2021" name="BMC Biol.">
        <title>Horizontally acquired antibacterial genes associated with adaptive radiation of ladybird beetles.</title>
        <authorList>
            <person name="Li H.S."/>
            <person name="Tang X.F."/>
            <person name="Huang Y.H."/>
            <person name="Xu Z.Y."/>
            <person name="Chen M.L."/>
            <person name="Du X.Y."/>
            <person name="Qiu B.Y."/>
            <person name="Chen P.T."/>
            <person name="Zhang W."/>
            <person name="Slipinski A."/>
            <person name="Escalona H.E."/>
            <person name="Waterhouse R.M."/>
            <person name="Zwick A."/>
            <person name="Pang H."/>
        </authorList>
    </citation>
    <scope>NUCLEOTIDE SEQUENCE [LARGE SCALE GENOMIC DNA]</scope>
    <source>
        <strain evidence="2">SYSU2018</strain>
    </source>
</reference>
<dbReference type="EMBL" id="JABFTP020000185">
    <property type="protein sequence ID" value="KAL3286513.1"/>
    <property type="molecule type" value="Genomic_DNA"/>
</dbReference>
<organism evidence="2 3">
    <name type="scientific">Cryptolaemus montrouzieri</name>
    <dbReference type="NCBI Taxonomy" id="559131"/>
    <lineage>
        <taxon>Eukaryota</taxon>
        <taxon>Metazoa</taxon>
        <taxon>Ecdysozoa</taxon>
        <taxon>Arthropoda</taxon>
        <taxon>Hexapoda</taxon>
        <taxon>Insecta</taxon>
        <taxon>Pterygota</taxon>
        <taxon>Neoptera</taxon>
        <taxon>Endopterygota</taxon>
        <taxon>Coleoptera</taxon>
        <taxon>Polyphaga</taxon>
        <taxon>Cucujiformia</taxon>
        <taxon>Coccinelloidea</taxon>
        <taxon>Coccinellidae</taxon>
        <taxon>Scymninae</taxon>
        <taxon>Scymnini</taxon>
        <taxon>Cryptolaemus</taxon>
    </lineage>
</organism>
<dbReference type="InterPro" id="IPR053225">
    <property type="entry name" value="Acyl-CoA_N-acyltransferase"/>
</dbReference>
<proteinExistence type="predicted"/>
<dbReference type="SUPFAM" id="SSF55729">
    <property type="entry name" value="Acyl-CoA N-acyltransferases (Nat)"/>
    <property type="match status" value="1"/>
</dbReference>
<protein>
    <recommendedName>
        <fullName evidence="1">N-acetyltransferase domain-containing protein</fullName>
    </recommendedName>
</protein>
<gene>
    <name evidence="2" type="ORF">HHI36_001018</name>
</gene>
<dbReference type="Proteomes" id="UP001516400">
    <property type="component" value="Unassembled WGS sequence"/>
</dbReference>
<dbReference type="InterPro" id="IPR013653">
    <property type="entry name" value="GCN5-like_dom"/>
</dbReference>